<organism evidence="3 4">
    <name type="scientific">Priestia megaterium (strain DSM 319 / IMG 1521)</name>
    <name type="common">Bacillus megaterium</name>
    <dbReference type="NCBI Taxonomy" id="592022"/>
    <lineage>
        <taxon>Bacteria</taxon>
        <taxon>Bacillati</taxon>
        <taxon>Bacillota</taxon>
        <taxon>Bacilli</taxon>
        <taxon>Bacillales</taxon>
        <taxon>Bacillaceae</taxon>
        <taxon>Priestia</taxon>
    </lineage>
</organism>
<feature type="transmembrane region" description="Helical" evidence="2">
    <location>
        <begin position="125"/>
        <end position="146"/>
    </location>
</feature>
<keyword evidence="2" id="KW-0472">Membrane</keyword>
<reference evidence="3 4" key="1">
    <citation type="journal article" date="2011" name="J. Bacteriol.">
        <title>Genome sequences of the biotechnologically important Bacillus megaterium strains QM B1551 and DSM319.</title>
        <authorList>
            <person name="Eppinger M."/>
            <person name="Bunk B."/>
            <person name="Johns M.A."/>
            <person name="Edirisinghe J.N."/>
            <person name="Kutumbaka K.K."/>
            <person name="Koenig S.S."/>
            <person name="Huot Creasy H."/>
            <person name="Rosovitz M.J."/>
            <person name="Riley D.R."/>
            <person name="Daugherty S."/>
            <person name="Martin M."/>
            <person name="Elbourne L.D."/>
            <person name="Paulsen I."/>
            <person name="Biedendieck R."/>
            <person name="Braun C."/>
            <person name="Grayburn S."/>
            <person name="Dhingra S."/>
            <person name="Lukyanchuk V."/>
            <person name="Ball B."/>
            <person name="Ul-Qamar R."/>
            <person name="Seibel J."/>
            <person name="Bremer E."/>
            <person name="Jahn D."/>
            <person name="Ravel J."/>
            <person name="Vary P.S."/>
        </authorList>
    </citation>
    <scope>NUCLEOTIDE SEQUENCE [LARGE SCALE GENOMIC DNA]</scope>
    <source>
        <strain evidence="4">DSM 319 / IMG 1521</strain>
    </source>
</reference>
<proteinExistence type="predicted"/>
<gene>
    <name evidence="3" type="ordered locus">BMD_1933</name>
</gene>
<dbReference type="KEGG" id="bmd:BMD_1933"/>
<dbReference type="AlphaFoldDB" id="D5DDV7"/>
<keyword evidence="2" id="KW-1133">Transmembrane helix</keyword>
<sequence>MHETAYYNKQLLLGEERKKQMKKIMIAVALIFSLSLSPLAEYISYHDDYNVSARSYRSGKRSFNRQPSIRQNEPRSDFSNRRNGTVNRGFTRSKRGGFARGLLYGGLAGMLFGGLLGHMGALGGIFGLLINILAIVLIINLILRLFRPSRRDNNWR</sequence>
<name>D5DDV7_PRIM3</name>
<dbReference type="HOGENOM" id="CLU_142076_0_0_9"/>
<evidence type="ECO:0000313" key="3">
    <source>
        <dbReference type="EMBL" id="ADF38786.1"/>
    </source>
</evidence>
<feature type="compositionally biased region" description="Polar residues" evidence="1">
    <location>
        <begin position="81"/>
        <end position="90"/>
    </location>
</feature>
<evidence type="ECO:0000256" key="1">
    <source>
        <dbReference type="SAM" id="MobiDB-lite"/>
    </source>
</evidence>
<feature type="transmembrane region" description="Helical" evidence="2">
    <location>
        <begin position="24"/>
        <end position="45"/>
    </location>
</feature>
<feature type="region of interest" description="Disordered" evidence="1">
    <location>
        <begin position="62"/>
        <end position="92"/>
    </location>
</feature>
<accession>D5DDV7</accession>
<feature type="transmembrane region" description="Helical" evidence="2">
    <location>
        <begin position="101"/>
        <end position="119"/>
    </location>
</feature>
<evidence type="ECO:0000256" key="2">
    <source>
        <dbReference type="SAM" id="Phobius"/>
    </source>
</evidence>
<protein>
    <recommendedName>
        <fullName evidence="5">Preprotein translocase subunit Tim44</fullName>
    </recommendedName>
</protein>
<evidence type="ECO:0008006" key="5">
    <source>
        <dbReference type="Google" id="ProtNLM"/>
    </source>
</evidence>
<evidence type="ECO:0000313" key="4">
    <source>
        <dbReference type="Proteomes" id="UP000002365"/>
    </source>
</evidence>
<keyword evidence="2" id="KW-0812">Transmembrane</keyword>
<dbReference type="Proteomes" id="UP000002365">
    <property type="component" value="Chromosome"/>
</dbReference>
<dbReference type="EMBL" id="CP001982">
    <property type="protein sequence ID" value="ADF38786.1"/>
    <property type="molecule type" value="Genomic_DNA"/>
</dbReference>